<evidence type="ECO:0000256" key="4">
    <source>
        <dbReference type="ARBA" id="ARBA00022702"/>
    </source>
</evidence>
<evidence type="ECO:0000256" key="8">
    <source>
        <dbReference type="SAM" id="SignalP"/>
    </source>
</evidence>
<comment type="similarity">
    <text evidence="2">Belongs to the plant rapid alkalinization factor (RALF) family.</text>
</comment>
<dbReference type="AlphaFoldDB" id="A0A067GG23"/>
<evidence type="ECO:0000313" key="9">
    <source>
        <dbReference type="EMBL" id="KDO77605.1"/>
    </source>
</evidence>
<dbReference type="Proteomes" id="UP000027120">
    <property type="component" value="Unassembled WGS sequence"/>
</dbReference>
<dbReference type="GO" id="GO:0040008">
    <property type="term" value="P:regulation of growth"/>
    <property type="evidence" value="ECO:0007669"/>
    <property type="project" value="UniProtKB-ARBA"/>
</dbReference>
<keyword evidence="4" id="KW-0372">Hormone</keyword>
<accession>A0A067GG23</accession>
<dbReference type="Pfam" id="PF05498">
    <property type="entry name" value="RALF"/>
    <property type="match status" value="1"/>
</dbReference>
<dbReference type="InterPro" id="IPR008801">
    <property type="entry name" value="RALF"/>
</dbReference>
<evidence type="ECO:0000256" key="3">
    <source>
        <dbReference type="ARBA" id="ARBA00022525"/>
    </source>
</evidence>
<dbReference type="EMBL" id="KK784879">
    <property type="protein sequence ID" value="KDO77605.1"/>
    <property type="molecule type" value="Genomic_DNA"/>
</dbReference>
<protein>
    <submittedName>
        <fullName evidence="9">Uncharacterized protein</fullName>
    </submittedName>
</protein>
<proteinExistence type="inferred from homology"/>
<feature type="chain" id="PRO_5001641054" evidence="8">
    <location>
        <begin position="24"/>
        <end position="101"/>
    </location>
</feature>
<keyword evidence="10" id="KW-1185">Reference proteome</keyword>
<keyword evidence="5 8" id="KW-0732">Signal</keyword>
<name>A0A067GG23_CITSI</name>
<comment type="subcellular location">
    <subcellularLocation>
        <location evidence="1">Secreted</location>
    </subcellularLocation>
</comment>
<organism evidence="9 10">
    <name type="scientific">Citrus sinensis</name>
    <name type="common">Sweet orange</name>
    <name type="synonym">Citrus aurantium var. sinensis</name>
    <dbReference type="NCBI Taxonomy" id="2711"/>
    <lineage>
        <taxon>Eukaryota</taxon>
        <taxon>Viridiplantae</taxon>
        <taxon>Streptophyta</taxon>
        <taxon>Embryophyta</taxon>
        <taxon>Tracheophyta</taxon>
        <taxon>Spermatophyta</taxon>
        <taxon>Magnoliopsida</taxon>
        <taxon>eudicotyledons</taxon>
        <taxon>Gunneridae</taxon>
        <taxon>Pentapetalae</taxon>
        <taxon>rosids</taxon>
        <taxon>malvids</taxon>
        <taxon>Sapindales</taxon>
        <taxon>Rutaceae</taxon>
        <taxon>Aurantioideae</taxon>
        <taxon>Citrus</taxon>
    </lineage>
</organism>
<dbReference type="GO" id="GO:0019722">
    <property type="term" value="P:calcium-mediated signaling"/>
    <property type="evidence" value="ECO:0000318"/>
    <property type="project" value="GO_Central"/>
</dbReference>
<keyword evidence="6" id="KW-1015">Disulfide bond</keyword>
<feature type="region of interest" description="Disordered" evidence="7">
    <location>
        <begin position="82"/>
        <end position="101"/>
    </location>
</feature>
<keyword evidence="3" id="KW-0964">Secreted</keyword>
<dbReference type="GO" id="GO:0005576">
    <property type="term" value="C:extracellular region"/>
    <property type="evidence" value="ECO:0007669"/>
    <property type="project" value="UniProtKB-SubCell"/>
</dbReference>
<dbReference type="GO" id="GO:0005179">
    <property type="term" value="F:hormone activity"/>
    <property type="evidence" value="ECO:0007669"/>
    <property type="project" value="UniProtKB-KW"/>
</dbReference>
<evidence type="ECO:0000256" key="7">
    <source>
        <dbReference type="SAM" id="MobiDB-lite"/>
    </source>
</evidence>
<evidence type="ECO:0000256" key="6">
    <source>
        <dbReference type="ARBA" id="ARBA00023157"/>
    </source>
</evidence>
<evidence type="ECO:0000256" key="1">
    <source>
        <dbReference type="ARBA" id="ARBA00004613"/>
    </source>
</evidence>
<dbReference type="PANTHER" id="PTHR33136:SF89">
    <property type="entry name" value="PROTEIN RALF-LIKE 19"/>
    <property type="match status" value="1"/>
</dbReference>
<dbReference type="PANTHER" id="PTHR33136">
    <property type="entry name" value="RAPID ALKALINIZATION FACTOR-LIKE"/>
    <property type="match status" value="1"/>
</dbReference>
<evidence type="ECO:0000256" key="2">
    <source>
        <dbReference type="ARBA" id="ARBA00009178"/>
    </source>
</evidence>
<evidence type="ECO:0000256" key="5">
    <source>
        <dbReference type="ARBA" id="ARBA00022729"/>
    </source>
</evidence>
<evidence type="ECO:0000313" key="10">
    <source>
        <dbReference type="Proteomes" id="UP000027120"/>
    </source>
</evidence>
<sequence length="101" mass="11004">MDLKVVMMLFMVAAAVVDSSAHGSSSWGRINNINRVEDPNEMLMPTEDSRRQLLGTWYSSYGALEGNSVPCDAPGSSYYNCNGRGLSRPTATAPRRSDSLD</sequence>
<feature type="signal peptide" evidence="8">
    <location>
        <begin position="1"/>
        <end position="23"/>
    </location>
</feature>
<reference evidence="9 10" key="1">
    <citation type="submission" date="2014-04" db="EMBL/GenBank/DDBJ databases">
        <authorList>
            <consortium name="International Citrus Genome Consortium"/>
            <person name="Gmitter F."/>
            <person name="Chen C."/>
            <person name="Farmerie W."/>
            <person name="Harkins T."/>
            <person name="Desany B."/>
            <person name="Mohiuddin M."/>
            <person name="Kodira C."/>
            <person name="Borodovsky M."/>
            <person name="Lomsadze A."/>
            <person name="Burns P."/>
            <person name="Jenkins J."/>
            <person name="Prochnik S."/>
            <person name="Shu S."/>
            <person name="Chapman J."/>
            <person name="Pitluck S."/>
            <person name="Schmutz J."/>
            <person name="Rokhsar D."/>
        </authorList>
    </citation>
    <scope>NUCLEOTIDE SEQUENCE</scope>
</reference>
<gene>
    <name evidence="9" type="ORF">CISIN_1g034223mg</name>
</gene>